<dbReference type="EMBL" id="HBGD01001744">
    <property type="protein sequence ID" value="CAD9078225.1"/>
    <property type="molecule type" value="Transcribed_RNA"/>
</dbReference>
<feature type="transmembrane region" description="Helical" evidence="8">
    <location>
        <begin position="69"/>
        <end position="90"/>
    </location>
</feature>
<evidence type="ECO:0000256" key="3">
    <source>
        <dbReference type="ARBA" id="ARBA00022692"/>
    </source>
</evidence>
<evidence type="ECO:0000256" key="7">
    <source>
        <dbReference type="ARBA" id="ARBA00023136"/>
    </source>
</evidence>
<evidence type="ECO:0000256" key="6">
    <source>
        <dbReference type="ARBA" id="ARBA00022989"/>
    </source>
</evidence>
<dbReference type="GO" id="GO:0042500">
    <property type="term" value="F:aspartic endopeptidase activity, intramembrane cleaving"/>
    <property type="evidence" value="ECO:0007669"/>
    <property type="project" value="InterPro"/>
</dbReference>
<dbReference type="GO" id="GO:0098554">
    <property type="term" value="C:cytoplasmic side of endoplasmic reticulum membrane"/>
    <property type="evidence" value="ECO:0007669"/>
    <property type="project" value="TreeGrafter"/>
</dbReference>
<reference evidence="9" key="1">
    <citation type="submission" date="2021-01" db="EMBL/GenBank/DDBJ databases">
        <authorList>
            <person name="Corre E."/>
            <person name="Pelletier E."/>
            <person name="Niang G."/>
            <person name="Scheremetjew M."/>
            <person name="Finn R."/>
            <person name="Kale V."/>
            <person name="Holt S."/>
            <person name="Cochrane G."/>
            <person name="Meng A."/>
            <person name="Brown T."/>
            <person name="Cohen L."/>
        </authorList>
    </citation>
    <scope>NUCLEOTIDE SEQUENCE</scope>
    <source>
        <strain evidence="9">WS</strain>
    </source>
</reference>
<keyword evidence="7 8" id="KW-0472">Membrane</keyword>
<dbReference type="GO" id="GO:0033619">
    <property type="term" value="P:membrane protein proteolysis"/>
    <property type="evidence" value="ECO:0007669"/>
    <property type="project" value="TreeGrafter"/>
</dbReference>
<evidence type="ECO:0000256" key="2">
    <source>
        <dbReference type="ARBA" id="ARBA00006859"/>
    </source>
</evidence>
<protein>
    <submittedName>
        <fullName evidence="9">Uncharacterized protein</fullName>
    </submittedName>
</protein>
<dbReference type="InterPro" id="IPR007369">
    <property type="entry name" value="Peptidase_A22B_SPP"/>
</dbReference>
<feature type="transmembrane region" description="Helical" evidence="8">
    <location>
        <begin position="256"/>
        <end position="279"/>
    </location>
</feature>
<dbReference type="PANTHER" id="PTHR12174:SF23">
    <property type="entry name" value="MINOR HISTOCOMPATIBILITY ANTIGEN H13"/>
    <property type="match status" value="1"/>
</dbReference>
<feature type="transmembrane region" description="Helical" evidence="8">
    <location>
        <begin position="12"/>
        <end position="29"/>
    </location>
</feature>
<evidence type="ECO:0000256" key="4">
    <source>
        <dbReference type="ARBA" id="ARBA00022801"/>
    </source>
</evidence>
<evidence type="ECO:0000256" key="5">
    <source>
        <dbReference type="ARBA" id="ARBA00022824"/>
    </source>
</evidence>
<organism evidence="9">
    <name type="scientific">Percolomonas cosmopolitus</name>
    <dbReference type="NCBI Taxonomy" id="63605"/>
    <lineage>
        <taxon>Eukaryota</taxon>
        <taxon>Discoba</taxon>
        <taxon>Heterolobosea</taxon>
        <taxon>Tetramitia</taxon>
        <taxon>Eutetramitia</taxon>
        <taxon>Percolomonadidae</taxon>
        <taxon>Percolomonas</taxon>
    </lineage>
</organism>
<keyword evidence="3 8" id="KW-0812">Transmembrane</keyword>
<gene>
    <name evidence="9" type="ORF">PCOS0759_LOCUS1457</name>
</gene>
<dbReference type="PANTHER" id="PTHR12174">
    <property type="entry name" value="SIGNAL PEPTIDE PEPTIDASE"/>
    <property type="match status" value="1"/>
</dbReference>
<dbReference type="GO" id="GO:0006465">
    <property type="term" value="P:signal peptide processing"/>
    <property type="evidence" value="ECO:0007669"/>
    <property type="project" value="TreeGrafter"/>
</dbReference>
<evidence type="ECO:0000256" key="1">
    <source>
        <dbReference type="ARBA" id="ARBA00004477"/>
    </source>
</evidence>
<dbReference type="InterPro" id="IPR006639">
    <property type="entry name" value="Preselin/SPP"/>
</dbReference>
<proteinExistence type="inferred from homology"/>
<evidence type="ECO:0000313" key="9">
    <source>
        <dbReference type="EMBL" id="CAD9078225.1"/>
    </source>
</evidence>
<dbReference type="SMART" id="SM00730">
    <property type="entry name" value="PSN"/>
    <property type="match status" value="1"/>
</dbReference>
<dbReference type="GO" id="GO:0098553">
    <property type="term" value="C:lumenal side of endoplasmic reticulum membrane"/>
    <property type="evidence" value="ECO:0007669"/>
    <property type="project" value="TreeGrafter"/>
</dbReference>
<name>A0A7S1KMI0_9EUKA</name>
<sequence length="329" mass="36695">MNVSADLIQSYSALLTMACLPILIGSFLARHKPSHSETLSQKDVFMFPVIGSVVLFSLYLCFKFLPKEWLNYLLQIYFALLGIGAVFKVLNPLVSRIVPYSWTKKAKSEVQLPFSTITNYLFEIKTVQITLTRIISFVFAASVGLFYFQTKHWVANNIFGEAFSISSIELISLGSFTNGAILLIGLFFYDIFWVFGTEVMVTVAKSFDAPIKLIWPRAQGYSLLGLGDIVIPGIFVAQMLRFDDHLRRTNPSHGNIYFWTCFVSYILGLVATVAVLTIFQAGQPALLYLVPACLGSVTLLALVRGEIKELFAYSDAPDAPATEKTKRSD</sequence>
<dbReference type="AlphaFoldDB" id="A0A7S1KMI0"/>
<feature type="transmembrane region" description="Helical" evidence="8">
    <location>
        <begin position="44"/>
        <end position="62"/>
    </location>
</feature>
<feature type="transmembrane region" description="Helical" evidence="8">
    <location>
        <begin position="285"/>
        <end position="303"/>
    </location>
</feature>
<evidence type="ECO:0000256" key="8">
    <source>
        <dbReference type="SAM" id="Phobius"/>
    </source>
</evidence>
<dbReference type="Pfam" id="PF04258">
    <property type="entry name" value="Peptidase_A22B"/>
    <property type="match status" value="1"/>
</dbReference>
<comment type="subcellular location">
    <subcellularLocation>
        <location evidence="1">Endoplasmic reticulum membrane</location>
        <topology evidence="1">Multi-pass membrane protein</topology>
    </subcellularLocation>
</comment>
<keyword evidence="6 8" id="KW-1133">Transmembrane helix</keyword>
<keyword evidence="5" id="KW-0256">Endoplasmic reticulum</keyword>
<feature type="transmembrane region" description="Helical" evidence="8">
    <location>
        <begin position="214"/>
        <end position="236"/>
    </location>
</feature>
<accession>A0A7S1KMI0</accession>
<comment type="similarity">
    <text evidence="2">Belongs to the peptidase A22B family.</text>
</comment>
<keyword evidence="4" id="KW-0378">Hydrolase</keyword>
<feature type="transmembrane region" description="Helical" evidence="8">
    <location>
        <begin position="170"/>
        <end position="194"/>
    </location>
</feature>
<feature type="transmembrane region" description="Helical" evidence="8">
    <location>
        <begin position="130"/>
        <end position="149"/>
    </location>
</feature>